<dbReference type="AlphaFoldDB" id="A0A939S0B1"/>
<dbReference type="Pfam" id="PF11452">
    <property type="entry name" value="DUF3000"/>
    <property type="match status" value="1"/>
</dbReference>
<dbReference type="InterPro" id="IPR021555">
    <property type="entry name" value="DUF3000"/>
</dbReference>
<comment type="caution">
    <text evidence="1">The sequence shown here is derived from an EMBL/GenBank/DDBJ whole genome shotgun (WGS) entry which is preliminary data.</text>
</comment>
<sequence>MRDTTDGAPAEFIAAAEQIRGARLRSELTAREIPAPERISPHSIALAAGITRHGDSDDDAIDSPYGAGRFVLMHDPASAEEWGGPFRIVCFAQAPLEMEIGVDPFITEVTRSWLVDALDARAADYDALSGTVTKTLSSGFGGLASRGDAAQIELRASWTPHGDDFASHAEAWSELLCLLAGLPTEGLDSLAARRARHPLTGV</sequence>
<keyword evidence="2" id="KW-1185">Reference proteome</keyword>
<reference evidence="1" key="1">
    <citation type="submission" date="2021-03" db="EMBL/GenBank/DDBJ databases">
        <title>Leucobacter chromiisoli sp. nov., isolated from chromium-containing soil of chemical plant.</title>
        <authorList>
            <person name="Xu Z."/>
        </authorList>
    </citation>
    <scope>NUCLEOTIDE SEQUENCE</scope>
    <source>
        <strain evidence="1">A2</strain>
    </source>
</reference>
<dbReference type="EMBL" id="JAGDYL010000029">
    <property type="protein sequence ID" value="MBO1806334.1"/>
    <property type="molecule type" value="Genomic_DNA"/>
</dbReference>
<dbReference type="RefSeq" id="WP_208046794.1">
    <property type="nucleotide sequence ID" value="NZ_JAGDYL010000029.1"/>
</dbReference>
<organism evidence="1 2">
    <name type="scientific">Leucobacter ruminantium</name>
    <dbReference type="NCBI Taxonomy" id="1289170"/>
    <lineage>
        <taxon>Bacteria</taxon>
        <taxon>Bacillati</taxon>
        <taxon>Actinomycetota</taxon>
        <taxon>Actinomycetes</taxon>
        <taxon>Micrococcales</taxon>
        <taxon>Microbacteriaceae</taxon>
        <taxon>Leucobacter</taxon>
    </lineage>
</organism>
<proteinExistence type="predicted"/>
<evidence type="ECO:0000313" key="2">
    <source>
        <dbReference type="Proteomes" id="UP000664398"/>
    </source>
</evidence>
<accession>A0A939S0B1</accession>
<gene>
    <name evidence="1" type="ORF">J4H91_13560</name>
</gene>
<dbReference type="Proteomes" id="UP000664398">
    <property type="component" value="Unassembled WGS sequence"/>
</dbReference>
<evidence type="ECO:0000313" key="1">
    <source>
        <dbReference type="EMBL" id="MBO1806334.1"/>
    </source>
</evidence>
<protein>
    <submittedName>
        <fullName evidence="1">DUF3000 domain-containing protein</fullName>
    </submittedName>
</protein>
<name>A0A939S0B1_9MICO</name>